<accession>J3MH45</accession>
<dbReference type="Proteomes" id="UP000006038">
    <property type="component" value="Chromosome 6"/>
</dbReference>
<dbReference type="Gene3D" id="1.20.930.10">
    <property type="entry name" value="Conserved domain common to transcription factors TFIIS, elongin A, CRSP70"/>
    <property type="match status" value="1"/>
</dbReference>
<dbReference type="PROSITE" id="PS51319">
    <property type="entry name" value="TFIIS_N"/>
    <property type="match status" value="1"/>
</dbReference>
<name>J3MH45_ORYBR</name>
<organism evidence="3">
    <name type="scientific">Oryza brachyantha</name>
    <name type="common">malo sina</name>
    <dbReference type="NCBI Taxonomy" id="4533"/>
    <lineage>
        <taxon>Eukaryota</taxon>
        <taxon>Viridiplantae</taxon>
        <taxon>Streptophyta</taxon>
        <taxon>Embryophyta</taxon>
        <taxon>Tracheophyta</taxon>
        <taxon>Spermatophyta</taxon>
        <taxon>Magnoliopsida</taxon>
        <taxon>Liliopsida</taxon>
        <taxon>Poales</taxon>
        <taxon>Poaceae</taxon>
        <taxon>BOP clade</taxon>
        <taxon>Oryzoideae</taxon>
        <taxon>Oryzeae</taxon>
        <taxon>Oryzinae</taxon>
        <taxon>Oryza</taxon>
    </lineage>
</organism>
<evidence type="ECO:0000313" key="4">
    <source>
        <dbReference type="Proteomes" id="UP000006038"/>
    </source>
</evidence>
<dbReference type="HOGENOM" id="CLU_044533_2_0_1"/>
<comment type="subcellular location">
    <subcellularLocation>
        <location evidence="1">Nucleus</location>
    </subcellularLocation>
</comment>
<dbReference type="GO" id="GO:0005634">
    <property type="term" value="C:nucleus"/>
    <property type="evidence" value="ECO:0007669"/>
    <property type="project" value="UniProtKB-SubCell"/>
</dbReference>
<evidence type="ECO:0000259" key="2">
    <source>
        <dbReference type="PROSITE" id="PS51319"/>
    </source>
</evidence>
<protein>
    <recommendedName>
        <fullName evidence="2">TFIIS N-terminal domain-containing protein</fullName>
    </recommendedName>
</protein>
<dbReference type="InterPro" id="IPR035441">
    <property type="entry name" value="TFIIS/LEDGF_dom_sf"/>
</dbReference>
<dbReference type="PANTHER" id="PTHR47853:SF1">
    <property type="entry name" value="EXPRESSED PROTEIN"/>
    <property type="match status" value="1"/>
</dbReference>
<evidence type="ECO:0000313" key="3">
    <source>
        <dbReference type="EnsemblPlants" id="OB06G33390.1"/>
    </source>
</evidence>
<dbReference type="InterPro" id="IPR017923">
    <property type="entry name" value="TFIIS_N"/>
</dbReference>
<sequence>RRWKRFLRAFASIDAAIEAAGPGISRARIRDARVRILEMLCDATNGAVAEDLCGVLDEVMTESLLTLELVGATPEVLASTDLAEDVGALRKKHESERVRGLATGIVLGWKAS</sequence>
<dbReference type="Pfam" id="PF08711">
    <property type="entry name" value="Med26"/>
    <property type="match status" value="1"/>
</dbReference>
<dbReference type="PANTHER" id="PTHR47853">
    <property type="entry name" value="EXPRESSED PROTEIN"/>
    <property type="match status" value="1"/>
</dbReference>
<feature type="domain" description="TFIIS N-terminal" evidence="2">
    <location>
        <begin position="38"/>
        <end position="112"/>
    </location>
</feature>
<dbReference type="AlphaFoldDB" id="J3MH45"/>
<dbReference type="SUPFAM" id="SSF47676">
    <property type="entry name" value="Conserved domain common to transcription factors TFIIS, elongin A, CRSP70"/>
    <property type="match status" value="1"/>
</dbReference>
<proteinExistence type="predicted"/>
<keyword evidence="1" id="KW-0539">Nucleus</keyword>
<dbReference type="Gramene" id="OB06G33390.1">
    <property type="protein sequence ID" value="OB06G33390.1"/>
    <property type="gene ID" value="OB06G33390"/>
</dbReference>
<dbReference type="EnsemblPlants" id="OB06G33390.1">
    <property type="protein sequence ID" value="OB06G33390.1"/>
    <property type="gene ID" value="OB06G33390"/>
</dbReference>
<reference evidence="3" key="2">
    <citation type="submission" date="2013-04" db="UniProtKB">
        <authorList>
            <consortium name="EnsemblPlants"/>
        </authorList>
    </citation>
    <scope>IDENTIFICATION</scope>
</reference>
<reference evidence="3" key="1">
    <citation type="journal article" date="2013" name="Nat. Commun.">
        <title>Whole-genome sequencing of Oryza brachyantha reveals mechanisms underlying Oryza genome evolution.</title>
        <authorList>
            <person name="Chen J."/>
            <person name="Huang Q."/>
            <person name="Gao D."/>
            <person name="Wang J."/>
            <person name="Lang Y."/>
            <person name="Liu T."/>
            <person name="Li B."/>
            <person name="Bai Z."/>
            <person name="Luis Goicoechea J."/>
            <person name="Liang C."/>
            <person name="Chen C."/>
            <person name="Zhang W."/>
            <person name="Sun S."/>
            <person name="Liao Y."/>
            <person name="Zhang X."/>
            <person name="Yang L."/>
            <person name="Song C."/>
            <person name="Wang M."/>
            <person name="Shi J."/>
            <person name="Liu G."/>
            <person name="Liu J."/>
            <person name="Zhou H."/>
            <person name="Zhou W."/>
            <person name="Yu Q."/>
            <person name="An N."/>
            <person name="Chen Y."/>
            <person name="Cai Q."/>
            <person name="Wang B."/>
            <person name="Liu B."/>
            <person name="Min J."/>
            <person name="Huang Y."/>
            <person name="Wu H."/>
            <person name="Li Z."/>
            <person name="Zhang Y."/>
            <person name="Yin Y."/>
            <person name="Song W."/>
            <person name="Jiang J."/>
            <person name="Jackson S.A."/>
            <person name="Wing R.A."/>
            <person name="Wang J."/>
            <person name="Chen M."/>
        </authorList>
    </citation>
    <scope>NUCLEOTIDE SEQUENCE [LARGE SCALE GENOMIC DNA]</scope>
    <source>
        <strain evidence="3">cv. IRGC 101232</strain>
    </source>
</reference>
<evidence type="ECO:0000256" key="1">
    <source>
        <dbReference type="PROSITE-ProRule" id="PRU00649"/>
    </source>
</evidence>
<keyword evidence="4" id="KW-1185">Reference proteome</keyword>
<dbReference type="OMA" id="AEDLCGV"/>